<keyword evidence="2 6" id="KW-0547">Nucleotide-binding</keyword>
<keyword evidence="5 6" id="KW-0067">ATP-binding</keyword>
<feature type="compositionally biased region" description="Basic and acidic residues" evidence="7">
    <location>
        <begin position="520"/>
        <end position="544"/>
    </location>
</feature>
<dbReference type="InterPro" id="IPR000629">
    <property type="entry name" value="RNA-helicase_DEAD-box_CS"/>
</dbReference>
<dbReference type="GO" id="GO:0005840">
    <property type="term" value="C:ribosome"/>
    <property type="evidence" value="ECO:0007669"/>
    <property type="project" value="TreeGrafter"/>
</dbReference>
<evidence type="ECO:0000256" key="6">
    <source>
        <dbReference type="RuleBase" id="RU000492"/>
    </source>
</evidence>
<dbReference type="SMART" id="SM00487">
    <property type="entry name" value="DEXDc"/>
    <property type="match status" value="1"/>
</dbReference>
<dbReference type="GO" id="GO:0033592">
    <property type="term" value="F:RNA strand annealing activity"/>
    <property type="evidence" value="ECO:0007669"/>
    <property type="project" value="TreeGrafter"/>
</dbReference>
<feature type="compositionally biased region" description="Low complexity" evidence="7">
    <location>
        <begin position="618"/>
        <end position="632"/>
    </location>
</feature>
<feature type="compositionally biased region" description="Low complexity" evidence="7">
    <location>
        <begin position="591"/>
        <end position="608"/>
    </location>
</feature>
<dbReference type="PROSITE" id="PS51192">
    <property type="entry name" value="HELICASE_ATP_BIND_1"/>
    <property type="match status" value="1"/>
</dbReference>
<evidence type="ECO:0000259" key="9">
    <source>
        <dbReference type="PROSITE" id="PS51194"/>
    </source>
</evidence>
<dbReference type="Pfam" id="PF00270">
    <property type="entry name" value="DEAD"/>
    <property type="match status" value="1"/>
</dbReference>
<organism evidence="10 11">
    <name type="scientific">Micromonospora yangpuensis</name>
    <dbReference type="NCBI Taxonomy" id="683228"/>
    <lineage>
        <taxon>Bacteria</taxon>
        <taxon>Bacillati</taxon>
        <taxon>Actinomycetota</taxon>
        <taxon>Actinomycetes</taxon>
        <taxon>Micromonosporales</taxon>
        <taxon>Micromonosporaceae</taxon>
        <taxon>Micromonospora</taxon>
    </lineage>
</organism>
<dbReference type="PROSITE" id="PS00039">
    <property type="entry name" value="DEAD_ATP_HELICASE"/>
    <property type="match status" value="1"/>
</dbReference>
<evidence type="ECO:0000256" key="5">
    <source>
        <dbReference type="ARBA" id="ARBA00022840"/>
    </source>
</evidence>
<dbReference type="InterPro" id="IPR014001">
    <property type="entry name" value="Helicase_ATP-bd"/>
</dbReference>
<dbReference type="GO" id="GO:0005829">
    <property type="term" value="C:cytosol"/>
    <property type="evidence" value="ECO:0007669"/>
    <property type="project" value="TreeGrafter"/>
</dbReference>
<dbReference type="InterPro" id="IPR001650">
    <property type="entry name" value="Helicase_C-like"/>
</dbReference>
<feature type="compositionally biased region" description="Basic and acidic residues" evidence="7">
    <location>
        <begin position="8"/>
        <end position="31"/>
    </location>
</feature>
<evidence type="ECO:0000256" key="1">
    <source>
        <dbReference type="ARBA" id="ARBA00012552"/>
    </source>
</evidence>
<feature type="domain" description="Helicase C-terminal" evidence="9">
    <location>
        <begin position="335"/>
        <end position="480"/>
    </location>
</feature>
<dbReference type="CDD" id="cd18787">
    <property type="entry name" value="SF2_C_DEAD"/>
    <property type="match status" value="1"/>
</dbReference>
<dbReference type="CDD" id="cd00268">
    <property type="entry name" value="DEADc"/>
    <property type="match status" value="1"/>
</dbReference>
<dbReference type="PANTHER" id="PTHR47963">
    <property type="entry name" value="DEAD-BOX ATP-DEPENDENT RNA HELICASE 47, MITOCHONDRIAL"/>
    <property type="match status" value="1"/>
</dbReference>
<dbReference type="InterPro" id="IPR050547">
    <property type="entry name" value="DEAD_box_RNA_helicases"/>
</dbReference>
<keyword evidence="4 6" id="KW-0347">Helicase</keyword>
<evidence type="ECO:0000256" key="4">
    <source>
        <dbReference type="ARBA" id="ARBA00022806"/>
    </source>
</evidence>
<gene>
    <name evidence="10" type="ORF">GA0070617_5271</name>
</gene>
<feature type="region of interest" description="Disordered" evidence="7">
    <location>
        <begin position="501"/>
        <end position="671"/>
    </location>
</feature>
<dbReference type="InterPro" id="IPR027417">
    <property type="entry name" value="P-loop_NTPase"/>
</dbReference>
<dbReference type="SMART" id="SM00490">
    <property type="entry name" value="HELICc"/>
    <property type="match status" value="1"/>
</dbReference>
<evidence type="ECO:0000259" key="8">
    <source>
        <dbReference type="PROSITE" id="PS51192"/>
    </source>
</evidence>
<feature type="domain" description="Helicase ATP-binding" evidence="8">
    <location>
        <begin position="133"/>
        <end position="307"/>
    </location>
</feature>
<feature type="compositionally biased region" description="Low complexity" evidence="7">
    <location>
        <begin position="43"/>
        <end position="75"/>
    </location>
</feature>
<feature type="compositionally biased region" description="Basic and acidic residues" evidence="7">
    <location>
        <begin position="550"/>
        <end position="559"/>
    </location>
</feature>
<dbReference type="PANTHER" id="PTHR47963:SF8">
    <property type="entry name" value="ATP-DEPENDENT RNA HELICASE DEAD"/>
    <property type="match status" value="1"/>
</dbReference>
<dbReference type="EMBL" id="FMIA01000002">
    <property type="protein sequence ID" value="SCL63689.1"/>
    <property type="molecule type" value="Genomic_DNA"/>
</dbReference>
<dbReference type="Gene3D" id="3.40.50.300">
    <property type="entry name" value="P-loop containing nucleotide triphosphate hydrolases"/>
    <property type="match status" value="2"/>
</dbReference>
<dbReference type="SUPFAM" id="SSF52540">
    <property type="entry name" value="P-loop containing nucleoside triphosphate hydrolases"/>
    <property type="match status" value="1"/>
</dbReference>
<comment type="similarity">
    <text evidence="6">Belongs to the DEAD box helicase family.</text>
</comment>
<protein>
    <recommendedName>
        <fullName evidence="1">RNA helicase</fullName>
        <ecNumber evidence="1">3.6.4.13</ecNumber>
    </recommendedName>
</protein>
<dbReference type="Pfam" id="PF00271">
    <property type="entry name" value="Helicase_C"/>
    <property type="match status" value="1"/>
</dbReference>
<evidence type="ECO:0000256" key="3">
    <source>
        <dbReference type="ARBA" id="ARBA00022801"/>
    </source>
</evidence>
<keyword evidence="11" id="KW-1185">Reference proteome</keyword>
<dbReference type="GO" id="GO:0005524">
    <property type="term" value="F:ATP binding"/>
    <property type="evidence" value="ECO:0007669"/>
    <property type="project" value="UniProtKB-KW"/>
</dbReference>
<evidence type="ECO:0000256" key="2">
    <source>
        <dbReference type="ARBA" id="ARBA00022741"/>
    </source>
</evidence>
<dbReference type="InterPro" id="IPR044742">
    <property type="entry name" value="DEAD/DEAH_RhlB"/>
</dbReference>
<dbReference type="GO" id="GO:0009409">
    <property type="term" value="P:response to cold"/>
    <property type="evidence" value="ECO:0007669"/>
    <property type="project" value="TreeGrafter"/>
</dbReference>
<dbReference type="Proteomes" id="UP000198937">
    <property type="component" value="Unassembled WGS sequence"/>
</dbReference>
<dbReference type="PROSITE" id="PS51194">
    <property type="entry name" value="HELICASE_CTER"/>
    <property type="match status" value="1"/>
</dbReference>
<feature type="compositionally biased region" description="Basic residues" evidence="7">
    <location>
        <begin position="647"/>
        <end position="656"/>
    </location>
</feature>
<dbReference type="GO" id="GO:0016787">
    <property type="term" value="F:hydrolase activity"/>
    <property type="evidence" value="ECO:0007669"/>
    <property type="project" value="UniProtKB-KW"/>
</dbReference>
<evidence type="ECO:0000313" key="10">
    <source>
        <dbReference type="EMBL" id="SCL63689.1"/>
    </source>
</evidence>
<evidence type="ECO:0000256" key="7">
    <source>
        <dbReference type="SAM" id="MobiDB-lite"/>
    </source>
</evidence>
<dbReference type="EC" id="3.6.4.13" evidence="1"/>
<sequence>MTGRTTRGHPDIHMSEQNETHTDDPKIHDEIPTEQTQAKQGKAEQVQAEQGKAEQAQAEQVQADQAKAEQAQAEQGKADGIDAPDTEAQELAPTAPVRPEAPTFAELGAREETVAALAAAGIHRAFAIQEYALPIALRGTDLIGQAPTGTGKTLGFGVPLLERVFAPGEGSDGVPQALVVVPTRELGIQVAKDLAAAGRTRGVRVLPIYGGVAYEPQIDALRKGVEILVGTPGRLMDLQKQKHLRLDRIRALVLDEADRMLDLGFLDDVEKILAMLPEDRQTMLFSATMPDPIVTLSRRFLRRPVTIHAGHTAETGPSPQTQQLAYRTHSMNKIEIVARILQAEGRGLTMIFTRTKRAADRVAEDLDFRGFAVAAVHGDLGQGARERALRAFRAGKIDTLVATDVAARGIDVSGVTHVINYDCPEDQDTYTHRIGRTGRAGATGVAVTFVDWDDMPRWRIIDKTLGLDMPEPPETYHTSPHLYSDLAISTEMTGTLPTAERTRAGLSAEVEEDLGGGRPRRGDGPGRPRRGESRSEGRGEGRREGRGRRGRGDAERGGEHGGTPIPDAAGTDAGEEGGRTPRRRRRRRAGEVVPAEQGTVTTATTGVAPLFVSPADHAGATPAAEGTAGPEASGRSEGGARPEGGGKPRRRRRRRSGGGGGSDAPAEATAD</sequence>
<proteinExistence type="inferred from homology"/>
<dbReference type="AlphaFoldDB" id="A0A1C6VBI3"/>
<dbReference type="STRING" id="683228.GA0070617_5271"/>
<accession>A0A1C6VBI3</accession>
<keyword evidence="3 6" id="KW-0378">Hydrolase</keyword>
<feature type="region of interest" description="Disordered" evidence="7">
    <location>
        <begin position="1"/>
        <end position="81"/>
    </location>
</feature>
<dbReference type="GO" id="GO:0003724">
    <property type="term" value="F:RNA helicase activity"/>
    <property type="evidence" value="ECO:0007669"/>
    <property type="project" value="UniProtKB-EC"/>
</dbReference>
<reference evidence="10 11" key="1">
    <citation type="submission" date="2016-06" db="EMBL/GenBank/DDBJ databases">
        <authorList>
            <person name="Kjaerup R.B."/>
            <person name="Dalgaard T.S."/>
            <person name="Juul-Madsen H.R."/>
        </authorList>
    </citation>
    <scope>NUCLEOTIDE SEQUENCE [LARGE SCALE GENOMIC DNA]</scope>
    <source>
        <strain evidence="10 11">DSM 45577</strain>
    </source>
</reference>
<name>A0A1C6VBI3_9ACTN</name>
<evidence type="ECO:0000313" key="11">
    <source>
        <dbReference type="Proteomes" id="UP000198937"/>
    </source>
</evidence>
<dbReference type="InterPro" id="IPR011545">
    <property type="entry name" value="DEAD/DEAH_box_helicase_dom"/>
</dbReference>